<feature type="region of interest" description="Disordered" evidence="1">
    <location>
        <begin position="759"/>
        <end position="817"/>
    </location>
</feature>
<evidence type="ECO:0000313" key="2">
    <source>
        <dbReference type="EMBL" id="CAD9249285.1"/>
    </source>
</evidence>
<organism evidence="2">
    <name type="scientific">Phaeomonas parva</name>
    <dbReference type="NCBI Taxonomy" id="124430"/>
    <lineage>
        <taxon>Eukaryota</taxon>
        <taxon>Sar</taxon>
        <taxon>Stramenopiles</taxon>
        <taxon>Ochrophyta</taxon>
        <taxon>Pinguiophyceae</taxon>
        <taxon>Pinguiochrysidales</taxon>
        <taxon>Pinguiochrysidaceae</taxon>
        <taxon>Phaeomonas</taxon>
    </lineage>
</organism>
<feature type="compositionally biased region" description="Acidic residues" evidence="1">
    <location>
        <begin position="283"/>
        <end position="298"/>
    </location>
</feature>
<feature type="region of interest" description="Disordered" evidence="1">
    <location>
        <begin position="514"/>
        <end position="611"/>
    </location>
</feature>
<proteinExistence type="predicted"/>
<feature type="compositionally biased region" description="Basic and acidic residues" evidence="1">
    <location>
        <begin position="265"/>
        <end position="275"/>
    </location>
</feature>
<reference evidence="2" key="1">
    <citation type="submission" date="2021-01" db="EMBL/GenBank/DDBJ databases">
        <authorList>
            <person name="Corre E."/>
            <person name="Pelletier E."/>
            <person name="Niang G."/>
            <person name="Scheremetjew M."/>
            <person name="Finn R."/>
            <person name="Kale V."/>
            <person name="Holt S."/>
            <person name="Cochrane G."/>
            <person name="Meng A."/>
            <person name="Brown T."/>
            <person name="Cohen L."/>
        </authorList>
    </citation>
    <scope>NUCLEOTIDE SEQUENCE</scope>
    <source>
        <strain evidence="2">CCMP2877</strain>
    </source>
</reference>
<evidence type="ECO:0000256" key="1">
    <source>
        <dbReference type="SAM" id="MobiDB-lite"/>
    </source>
</evidence>
<feature type="region of interest" description="Disordered" evidence="1">
    <location>
        <begin position="262"/>
        <end position="349"/>
    </location>
</feature>
<feature type="region of interest" description="Disordered" evidence="1">
    <location>
        <begin position="1"/>
        <end position="24"/>
    </location>
</feature>
<accession>A0A7S1XNS3</accession>
<dbReference type="EMBL" id="HBGJ01012177">
    <property type="protein sequence ID" value="CAD9249285.1"/>
    <property type="molecule type" value="Transcribed_RNA"/>
</dbReference>
<feature type="region of interest" description="Disordered" evidence="1">
    <location>
        <begin position="679"/>
        <end position="699"/>
    </location>
</feature>
<gene>
    <name evidence="2" type="ORF">PPAR1163_LOCUS7645</name>
</gene>
<feature type="compositionally biased region" description="Basic and acidic residues" evidence="1">
    <location>
        <begin position="310"/>
        <end position="339"/>
    </location>
</feature>
<dbReference type="AlphaFoldDB" id="A0A7S1XNS3"/>
<feature type="compositionally biased region" description="Acidic residues" evidence="1">
    <location>
        <begin position="795"/>
        <end position="804"/>
    </location>
</feature>
<protein>
    <submittedName>
        <fullName evidence="2">Uncharacterized protein</fullName>
    </submittedName>
</protein>
<sequence>MASPRRTRDRGGRPRSQPPDRPTRAWVDFLEAARDAHMQSLERRDDPACAVAMALQLEEQCYPAALRQPEKTLGRAGPGSLSLLFGFYAKIQAPGQKMTKRAPTYDDILRANRTLSLFEMIWMFRDLRVLPQYVTKRELQHLWKLTAADRSKAAPKGQTFISGLNYSEFLSFMVQVSLLAYGKAGFRRRLAAELGVRPYEVALEDMVEGFCKDMHLYDIQWVRNFLRTTSRETVGRINYRSAGESSGIGQRLVTERVISRMANTQKHDRRPEHQGSQRPVYAYDDDDDDTSGDDDDAEGSGRKGAVYNPRETKSVRFEGFSVEKRRNSRRREKEEEDRSGATFNENRETFSPGQIEALELYHREGKHLWRVLDRYSVDENNSTWREFPGAAMDCGALFREPGHARSQVYKYRLKLINMSRDALDLEVRPDDHLDRGIELVVGSPSVTPGMRSNLEILLHPDAYSVGEHYGSIFLFLSNRRHPERNLNLTVPVHFCVIASDSAAARSLIAMGSGATMDDEKDGTKKQATDPAAPVGRRRSSLLMSPREIPRLDLVDTVRNAPPAKPMTARSTYLSDSSDSDDDFLDSPESAPGGASRGPDTRRRSSLASQGQLLQQRYEMKIPDKFRPGYFKPTSPLTYRNGIHLYDAEPSSNFVAQRPGPTIVDNPTPRTVRVLHTTRPARMGTPKGPRFGPSRGHTPGVSHYGTYTLLRKPSTGHMQRLIMRSGAGQLEGMEPPAAPSPRGAETMAMGVLPTPRVDELDGAFDDIPEPTDTPRLQEDDDMEYAQPAAPPVKLLDEDDSSSDEELEKRPREFFPGRRYSRDLNITTDIFVSRARIRVNGGSRGGRRVVAEEEY</sequence>
<name>A0A7S1XNS3_9STRA</name>
<feature type="compositionally biased region" description="Acidic residues" evidence="1">
    <location>
        <begin position="759"/>
        <end position="768"/>
    </location>
</feature>
<feature type="compositionally biased region" description="Basic and acidic residues" evidence="1">
    <location>
        <begin position="805"/>
        <end position="817"/>
    </location>
</feature>